<proteinExistence type="predicted"/>
<sequence length="364" mass="39249">MSRERAAEMIEWQARACAELGSPLYAELLPRVAEDVRAGGVCARAVTGHEDAPGPDAIALRLLGGVHALVLAEQAPELAAHYPSAGGEFRTDRRDTLWHAFRDTVGGALAHVRDWLDRPPQTNEVGRANVLLPGTLRAAARHPLPIRLFELGASAGLNLRADLFRYSGGAGAERFDWGPESSPVQLSDGWRQPVPEWLTEAARAHPTLEVVQRGGCDLSPVDPLSPDGALALRAYVWPDQCARAARLDGALALAAEEPAEVERCGVAEYLAGVELRPGTLTVVWHSVMRQYVPAEEWARVERDLRRLAAASGPDAAFAQVGFEPRRAGERRPFTLSVRVDAGPEEWLAEAAPHGLPARGTAPTT</sequence>
<dbReference type="RefSeq" id="WP_070198081.1">
    <property type="nucleotide sequence ID" value="NZ_LJGU01000137.1"/>
</dbReference>
<dbReference type="InterPro" id="IPR011200">
    <property type="entry name" value="UCP012608"/>
</dbReference>
<accession>A0A1E7JY23</accession>
<dbReference type="OrthoDB" id="8899077at2"/>
<dbReference type="Pfam" id="PF10094">
    <property type="entry name" value="DUF2332"/>
    <property type="match status" value="1"/>
</dbReference>
<dbReference type="PATRIC" id="fig|1075402.3.peg.1513"/>
<evidence type="ECO:0000313" key="2">
    <source>
        <dbReference type="Proteomes" id="UP000176101"/>
    </source>
</evidence>
<dbReference type="AlphaFoldDB" id="A0A1E7JY23"/>
<dbReference type="PIRSF" id="PIRSF012608">
    <property type="entry name" value="UCP012608"/>
    <property type="match status" value="1"/>
</dbReference>
<protein>
    <recommendedName>
        <fullName evidence="3">DUF2332 domain-containing protein</fullName>
    </recommendedName>
</protein>
<evidence type="ECO:0000313" key="1">
    <source>
        <dbReference type="EMBL" id="OEU96578.1"/>
    </source>
</evidence>
<reference evidence="1 2" key="1">
    <citation type="journal article" date="2016" name="Front. Microbiol.">
        <title>Comparative Genomics Analysis of Streptomyces Species Reveals Their Adaptation to the Marine Environment and Their Diversity at the Genomic Level.</title>
        <authorList>
            <person name="Tian X."/>
            <person name="Zhang Z."/>
            <person name="Yang T."/>
            <person name="Chen M."/>
            <person name="Li J."/>
            <person name="Chen F."/>
            <person name="Yang J."/>
            <person name="Li W."/>
            <person name="Zhang B."/>
            <person name="Zhang Z."/>
            <person name="Wu J."/>
            <person name="Zhang C."/>
            <person name="Long L."/>
            <person name="Xiao J."/>
        </authorList>
    </citation>
    <scope>NUCLEOTIDE SEQUENCE [LARGE SCALE GENOMIC DNA]</scope>
    <source>
        <strain evidence="1 2">SCSIO 02100</strain>
    </source>
</reference>
<evidence type="ECO:0008006" key="3">
    <source>
        <dbReference type="Google" id="ProtNLM"/>
    </source>
</evidence>
<gene>
    <name evidence="1" type="ORF">AN216_20145</name>
</gene>
<comment type="caution">
    <text evidence="1">The sequence shown here is derived from an EMBL/GenBank/DDBJ whole genome shotgun (WGS) entry which is preliminary data.</text>
</comment>
<name>A0A1E7JY23_9ACTN</name>
<dbReference type="Proteomes" id="UP000176101">
    <property type="component" value="Unassembled WGS sequence"/>
</dbReference>
<dbReference type="EMBL" id="LJGU01000137">
    <property type="protein sequence ID" value="OEU96578.1"/>
    <property type="molecule type" value="Genomic_DNA"/>
</dbReference>
<organism evidence="1 2">
    <name type="scientific">Streptomyces oceani</name>
    <dbReference type="NCBI Taxonomy" id="1075402"/>
    <lineage>
        <taxon>Bacteria</taxon>
        <taxon>Bacillati</taxon>
        <taxon>Actinomycetota</taxon>
        <taxon>Actinomycetes</taxon>
        <taxon>Kitasatosporales</taxon>
        <taxon>Streptomycetaceae</taxon>
        <taxon>Streptomyces</taxon>
    </lineage>
</organism>
<keyword evidence="2" id="KW-1185">Reference proteome</keyword>
<dbReference type="STRING" id="1075402.AN216_20145"/>